<gene>
    <name evidence="1" type="ORF">NDU88_011497</name>
</gene>
<protein>
    <submittedName>
        <fullName evidence="1">Uncharacterized protein</fullName>
    </submittedName>
</protein>
<proteinExistence type="predicted"/>
<keyword evidence="2" id="KW-1185">Reference proteome</keyword>
<sequence length="204" mass="22873">MVNASLGHTTVLRWLLDHDGPPHLRNILLNAARWNWRRYVLMGNRATSYSPRIPLMAIPNIGWVAGQHRLSIWPTKGIQTIGDIFEDGHFLSNAALASAHDLGQGWFIAYSALHQLVRDTWKSGDYEPPMAPILHELLAGMGTQLNISWIYKTLLACPEEAQIQAKARSLITVIPLTIIVVIHVDVMTQAVMLYPDAYQDCCVK</sequence>
<name>A0AAV7QXF0_PLEWA</name>
<organism evidence="1 2">
    <name type="scientific">Pleurodeles waltl</name>
    <name type="common">Iberian ribbed newt</name>
    <dbReference type="NCBI Taxonomy" id="8319"/>
    <lineage>
        <taxon>Eukaryota</taxon>
        <taxon>Metazoa</taxon>
        <taxon>Chordata</taxon>
        <taxon>Craniata</taxon>
        <taxon>Vertebrata</taxon>
        <taxon>Euteleostomi</taxon>
        <taxon>Amphibia</taxon>
        <taxon>Batrachia</taxon>
        <taxon>Caudata</taxon>
        <taxon>Salamandroidea</taxon>
        <taxon>Salamandridae</taxon>
        <taxon>Pleurodelinae</taxon>
        <taxon>Pleurodeles</taxon>
    </lineage>
</organism>
<evidence type="ECO:0000313" key="1">
    <source>
        <dbReference type="EMBL" id="KAJ1145206.1"/>
    </source>
</evidence>
<reference evidence="1" key="1">
    <citation type="journal article" date="2022" name="bioRxiv">
        <title>Sequencing and chromosome-scale assembly of the giantPleurodeles waltlgenome.</title>
        <authorList>
            <person name="Brown T."/>
            <person name="Elewa A."/>
            <person name="Iarovenko S."/>
            <person name="Subramanian E."/>
            <person name="Araus A.J."/>
            <person name="Petzold A."/>
            <person name="Susuki M."/>
            <person name="Suzuki K.-i.T."/>
            <person name="Hayashi T."/>
            <person name="Toyoda A."/>
            <person name="Oliveira C."/>
            <person name="Osipova E."/>
            <person name="Leigh N.D."/>
            <person name="Simon A."/>
            <person name="Yun M.H."/>
        </authorList>
    </citation>
    <scope>NUCLEOTIDE SEQUENCE</scope>
    <source>
        <strain evidence="1">20211129_DDA</strain>
        <tissue evidence="1">Liver</tissue>
    </source>
</reference>
<accession>A0AAV7QXF0</accession>
<evidence type="ECO:0000313" key="2">
    <source>
        <dbReference type="Proteomes" id="UP001066276"/>
    </source>
</evidence>
<dbReference type="AlphaFoldDB" id="A0AAV7QXF0"/>
<comment type="caution">
    <text evidence="1">The sequence shown here is derived from an EMBL/GenBank/DDBJ whole genome shotgun (WGS) entry which is preliminary data.</text>
</comment>
<dbReference type="EMBL" id="JANPWB010000010">
    <property type="protein sequence ID" value="KAJ1145206.1"/>
    <property type="molecule type" value="Genomic_DNA"/>
</dbReference>
<dbReference type="Proteomes" id="UP001066276">
    <property type="component" value="Chromosome 6"/>
</dbReference>